<feature type="active site" description="Proton donor/acceptor" evidence="9">
    <location>
        <position position="296"/>
    </location>
</feature>
<dbReference type="SUPFAM" id="SSF51338">
    <property type="entry name" value="Composite domain of metallo-dependent hydrolases"/>
    <property type="match status" value="1"/>
</dbReference>
<evidence type="ECO:0000256" key="6">
    <source>
        <dbReference type="ARBA" id="ARBA00023277"/>
    </source>
</evidence>
<dbReference type="Gene3D" id="3.20.20.140">
    <property type="entry name" value="Metal-dependent hydrolases"/>
    <property type="match status" value="1"/>
</dbReference>
<proteinExistence type="inferred from homology"/>
<comment type="catalytic activity">
    <reaction evidence="7 8">
        <text>N-acetyl-D-glucosamine 6-phosphate + H2O = D-glucosamine 6-phosphate + acetate</text>
        <dbReference type="Rhea" id="RHEA:22936"/>
        <dbReference type="ChEBI" id="CHEBI:15377"/>
        <dbReference type="ChEBI" id="CHEBI:30089"/>
        <dbReference type="ChEBI" id="CHEBI:57513"/>
        <dbReference type="ChEBI" id="CHEBI:58725"/>
        <dbReference type="EC" id="3.5.1.25"/>
    </reaction>
</comment>
<name>A0A1R1X1G9_9FUNG</name>
<keyword evidence="6 8" id="KW-0119">Carbohydrate metabolism</keyword>
<evidence type="ECO:0000256" key="9">
    <source>
        <dbReference type="PIRSR" id="PIRSR038994-1"/>
    </source>
</evidence>
<dbReference type="GO" id="GO:0008448">
    <property type="term" value="F:N-acetylglucosamine-6-phosphate deacetylase activity"/>
    <property type="evidence" value="ECO:0007669"/>
    <property type="project" value="UniProtKB-UniRule"/>
</dbReference>
<evidence type="ECO:0000256" key="8">
    <source>
        <dbReference type="PIRNR" id="PIRNR038994"/>
    </source>
</evidence>
<sequence length="414" mass="45510">MDPLSDPEYIKDKLIKFYNCRILRNHELVDEYLFIRNGKIVDPKYSFWDEKVTPDLFFDCEQGIISPGYIDIQLNGSNGYDFSSETDIIQESVENISKAQLLMGVTSYCPTLVSSSSEVYKKVLPHLGPKKGSIENGAEILGAHLEGPFINKLKKGAHDVRVFKDAANGLSDIYDVYGKEYLEKYVKYITVAPEVEGIMDCIEPLIKETGVLVSQGHSLSTVIESEKAFEKGAKLVTHLFNAMTTFHQRDPGIVGLLGSSNNEMHYGIICDGVHVYPNSVKIAYYAHPKGAVLVTDAMCAQNLEDGEYSLGEMNAKVEGGSVYLVGTDTIAGSVAIMSDCVKNFIKFTGATVVEALEAATLHPAQSLNVADRKGTLNFGSDADILILDNDLNIKKIFINGVMATSENVKYKSRV</sequence>
<dbReference type="PIRSF" id="PIRSF038994">
    <property type="entry name" value="NagA"/>
    <property type="match status" value="1"/>
</dbReference>
<dbReference type="PANTHER" id="PTHR11113:SF14">
    <property type="entry name" value="N-ACETYLGLUCOSAMINE-6-PHOSPHATE DEACETYLASE"/>
    <property type="match status" value="1"/>
</dbReference>
<dbReference type="SUPFAM" id="SSF51556">
    <property type="entry name" value="Metallo-dependent hydrolases"/>
    <property type="match status" value="1"/>
</dbReference>
<dbReference type="FunFam" id="3.20.20.140:FF:000023">
    <property type="entry name" value="N-acetylglucosamine-6-phosphate deacetylase"/>
    <property type="match status" value="1"/>
</dbReference>
<feature type="domain" description="Amidohydrolase-related" evidence="12">
    <location>
        <begin position="64"/>
        <end position="401"/>
    </location>
</feature>
<dbReference type="EMBL" id="LSSN01000245">
    <property type="protein sequence ID" value="OMJ24978.1"/>
    <property type="molecule type" value="Genomic_DNA"/>
</dbReference>
<dbReference type="InterPro" id="IPR011059">
    <property type="entry name" value="Metal-dep_hydrolase_composite"/>
</dbReference>
<feature type="binding site" evidence="11">
    <location>
        <position position="238"/>
    </location>
    <ligand>
        <name>Zn(2+)</name>
        <dbReference type="ChEBI" id="CHEBI:29105"/>
    </ligand>
</feature>
<evidence type="ECO:0000313" key="14">
    <source>
        <dbReference type="EMBL" id="OMJ24978.1"/>
    </source>
</evidence>
<keyword evidence="15" id="KW-1185">Reference proteome</keyword>
<feature type="binding site" evidence="10">
    <location>
        <position position="249"/>
    </location>
    <ligand>
        <name>substrate</name>
    </ligand>
</feature>
<evidence type="ECO:0000256" key="1">
    <source>
        <dbReference type="ARBA" id="ARBA00010716"/>
    </source>
</evidence>
<dbReference type="AlphaFoldDB" id="A0A1R1X1G9"/>
<evidence type="ECO:0000256" key="11">
    <source>
        <dbReference type="PIRSR" id="PIRSR038994-3"/>
    </source>
</evidence>
<evidence type="ECO:0000256" key="5">
    <source>
        <dbReference type="ARBA" id="ARBA00022801"/>
    </source>
</evidence>
<feature type="binding site" evidence="11">
    <location>
        <position position="146"/>
    </location>
    <ligand>
        <name>Zn(2+)</name>
        <dbReference type="ChEBI" id="CHEBI:29105"/>
    </ligand>
</feature>
<dbReference type="OrthoDB" id="10264777at2759"/>
<dbReference type="Gene3D" id="2.30.40.10">
    <property type="entry name" value="Urease, subunit C, domain 1"/>
    <property type="match status" value="1"/>
</dbReference>
<evidence type="ECO:0000313" key="15">
    <source>
        <dbReference type="Proteomes" id="UP000187283"/>
    </source>
</evidence>
<evidence type="ECO:0000313" key="13">
    <source>
        <dbReference type="EMBL" id="OMJ08468.1"/>
    </source>
</evidence>
<comment type="caution">
    <text evidence="13">The sequence shown here is derived from an EMBL/GenBank/DDBJ whole genome shotgun (WGS) entry which is preliminary data.</text>
</comment>
<evidence type="ECO:0000256" key="10">
    <source>
        <dbReference type="PIRSR" id="PIRSR038994-2"/>
    </source>
</evidence>
<evidence type="ECO:0000256" key="4">
    <source>
        <dbReference type="ARBA" id="ARBA00022723"/>
    </source>
</evidence>
<dbReference type="GO" id="GO:0019262">
    <property type="term" value="P:N-acetylneuraminate catabolic process"/>
    <property type="evidence" value="ECO:0007669"/>
    <property type="project" value="UniProtKB-ARBA"/>
</dbReference>
<evidence type="ECO:0000256" key="7">
    <source>
        <dbReference type="ARBA" id="ARBA00047647"/>
    </source>
</evidence>
<protein>
    <recommendedName>
        <fullName evidence="3 8">N-acetylglucosamine-6-phosphate deacetylase</fullName>
        <ecNumber evidence="2 8">3.5.1.25</ecNumber>
    </recommendedName>
</protein>
<keyword evidence="4 11" id="KW-0479">Metal-binding</keyword>
<dbReference type="Proteomes" id="UP000187283">
    <property type="component" value="Unassembled WGS sequence"/>
</dbReference>
<keyword evidence="5 8" id="KW-0378">Hydrolase</keyword>
<dbReference type="EMBL" id="LSSN01005787">
    <property type="protein sequence ID" value="OMJ08468.1"/>
    <property type="molecule type" value="Genomic_DNA"/>
</dbReference>
<organism evidence="13 15">
    <name type="scientific">Smittium culicis</name>
    <dbReference type="NCBI Taxonomy" id="133412"/>
    <lineage>
        <taxon>Eukaryota</taxon>
        <taxon>Fungi</taxon>
        <taxon>Fungi incertae sedis</taxon>
        <taxon>Zoopagomycota</taxon>
        <taxon>Kickxellomycotina</taxon>
        <taxon>Harpellomycetes</taxon>
        <taxon>Harpellales</taxon>
        <taxon>Legeriomycetaceae</taxon>
        <taxon>Smittium</taxon>
    </lineage>
</organism>
<dbReference type="GO" id="GO:0106279">
    <property type="term" value="P:negative regulation of UDP-N-acetylglucosamine biosynthetic process"/>
    <property type="evidence" value="ECO:0007669"/>
    <property type="project" value="UniProtKB-ARBA"/>
</dbReference>
<dbReference type="InterPro" id="IPR032466">
    <property type="entry name" value="Metal_Hydrolase"/>
</dbReference>
<feature type="binding site" evidence="10">
    <location>
        <position position="274"/>
    </location>
    <ligand>
        <name>substrate</name>
    </ligand>
</feature>
<dbReference type="EC" id="3.5.1.25" evidence="2 8"/>
<evidence type="ECO:0000256" key="2">
    <source>
        <dbReference type="ARBA" id="ARBA00011899"/>
    </source>
</evidence>
<comment type="similarity">
    <text evidence="1 8">Belongs to the metallo-dependent hydrolases superfamily. NagA family.</text>
</comment>
<feature type="binding site" evidence="10">
    <location>
        <position position="157"/>
    </location>
    <ligand>
        <name>substrate</name>
    </ligand>
</feature>
<evidence type="ECO:0000259" key="12">
    <source>
        <dbReference type="Pfam" id="PF01979"/>
    </source>
</evidence>
<dbReference type="GO" id="GO:0046872">
    <property type="term" value="F:metal ion binding"/>
    <property type="evidence" value="ECO:0007669"/>
    <property type="project" value="UniProtKB-KW"/>
</dbReference>
<dbReference type="PANTHER" id="PTHR11113">
    <property type="entry name" value="N-ACETYLGLUCOSAMINE-6-PHOSPHATE DEACETYLASE"/>
    <property type="match status" value="1"/>
</dbReference>
<feature type="binding site" evidence="11">
    <location>
        <position position="217"/>
    </location>
    <ligand>
        <name>Zn(2+)</name>
        <dbReference type="ChEBI" id="CHEBI:29105"/>
    </ligand>
</feature>
<reference evidence="13 15" key="1">
    <citation type="submission" date="2017-01" db="EMBL/GenBank/DDBJ databases">
        <authorList>
            <person name="Mah S.A."/>
            <person name="Swanson W.J."/>
            <person name="Moy G.W."/>
            <person name="Vacquier V.D."/>
        </authorList>
    </citation>
    <scope>NUCLEOTIDE SEQUENCE [LARGE SCALE GENOMIC DNA]</scope>
    <source>
        <strain evidence="13 15">GSMNP</strain>
    </source>
</reference>
<dbReference type="GO" id="GO:0006046">
    <property type="term" value="P:N-acetylglucosamine catabolic process"/>
    <property type="evidence" value="ECO:0007669"/>
    <property type="project" value="TreeGrafter"/>
</dbReference>
<dbReference type="InterPro" id="IPR003764">
    <property type="entry name" value="GlcNAc_6-P_deAcase"/>
</dbReference>
<accession>A0A1R1X1G9</accession>
<comment type="cofactor">
    <cofactor evidence="11">
        <name>a divalent metal cation</name>
        <dbReference type="ChEBI" id="CHEBI:60240"/>
    </cofactor>
    <text evidence="11">Binds 1 divalent metal cation per subunit.</text>
</comment>
<dbReference type="CDD" id="cd00854">
    <property type="entry name" value="NagA"/>
    <property type="match status" value="1"/>
</dbReference>
<dbReference type="Pfam" id="PF01979">
    <property type="entry name" value="Amidohydro_1"/>
    <property type="match status" value="1"/>
</dbReference>
<evidence type="ECO:0000256" key="3">
    <source>
        <dbReference type="ARBA" id="ARBA00018029"/>
    </source>
</evidence>
<gene>
    <name evidence="13" type="ORF">AYI70_g11533</name>
    <name evidence="14" type="ORF">AYI70_g1217</name>
</gene>
<dbReference type="STRING" id="133412.A0A1R1X1G9"/>
<dbReference type="NCBIfam" id="TIGR00221">
    <property type="entry name" value="nagA"/>
    <property type="match status" value="1"/>
</dbReference>
<dbReference type="InterPro" id="IPR006680">
    <property type="entry name" value="Amidohydro-rel"/>
</dbReference>
<feature type="binding site" evidence="10">
    <location>
        <begin position="241"/>
        <end position="242"/>
    </location>
    <ligand>
        <name>substrate</name>
    </ligand>
</feature>
<feature type="binding site" evidence="10">
    <location>
        <begin position="330"/>
        <end position="332"/>
    </location>
    <ligand>
        <name>substrate</name>
    </ligand>
</feature>